<comment type="similarity">
    <text evidence="2">Belongs to the Ca(2+):cation antiporter (CaCA) (TC 2.A.19) family.</text>
</comment>
<dbReference type="EMBL" id="JAACJM010000019">
    <property type="protein sequence ID" value="KAF5367369.1"/>
    <property type="molecule type" value="Genomic_DNA"/>
</dbReference>
<sequence length="529" mass="57779">MELVWLDGWLEASAFWFLVERSIIGGPSCLCLVSLIPLVKMHDVTSHELAVKIGGSRAGLVNATLSNTVVLVIAISALRKCELQIVQSSLIGSLLGKLLLILGLCFFGGGLRFSEQVFDPTANQMHTSLLSISVTALLIPAAYHFVLSHNPDVIKPRQREAIMKMSHGVSIILIFVYLSYLLFQLVSHTHLYEDLQEKSHRLSLKVAPIFHLDKGKTRDDQQPNNFSGSVDREFEIANCSKNVRNTISASSSDENLFRQNAVPVWGTPYCKSQGQCGFSSASDIMLAEPRGVYPALRSGTVRLMDVHGNPIQRQADLTGRNDGSARSSTDLIEVSLHSQRKSFLKNPSPASNSGSETEMQRPAKLSWFMTIMSLLFVTLAVAFTADRLVESMNEISFVGKQWVALILLPAVSSIAECGNAIGGSVKDQLTFSISVTVGSSIQTALFVIPLMVTLAWGMGKPLALLFDPFESLVLYMSVQTMTHVMGDNKSNWMEGLILVSLYFAIAVSFWFYPGPSLPPSLGATCAVSL</sequence>
<keyword evidence="3" id="KW-0813">Transport</keyword>
<feature type="transmembrane region" description="Helical" evidence="8">
    <location>
        <begin position="433"/>
        <end position="456"/>
    </location>
</feature>
<evidence type="ECO:0000256" key="6">
    <source>
        <dbReference type="ARBA" id="ARBA00023065"/>
    </source>
</evidence>
<dbReference type="Pfam" id="PF01699">
    <property type="entry name" value="Na_Ca_ex"/>
    <property type="match status" value="2"/>
</dbReference>
<evidence type="ECO:0000256" key="3">
    <source>
        <dbReference type="ARBA" id="ARBA00022448"/>
    </source>
</evidence>
<accession>A0A8H5GLR7</accession>
<evidence type="ECO:0000256" key="2">
    <source>
        <dbReference type="ARBA" id="ARBA00008170"/>
    </source>
</evidence>
<dbReference type="Gene3D" id="1.20.1420.30">
    <property type="entry name" value="NCX, central ion-binding region"/>
    <property type="match status" value="2"/>
</dbReference>
<organism evidence="10 11">
    <name type="scientific">Tetrapyrgos nigripes</name>
    <dbReference type="NCBI Taxonomy" id="182062"/>
    <lineage>
        <taxon>Eukaryota</taxon>
        <taxon>Fungi</taxon>
        <taxon>Dikarya</taxon>
        <taxon>Basidiomycota</taxon>
        <taxon>Agaricomycotina</taxon>
        <taxon>Agaricomycetes</taxon>
        <taxon>Agaricomycetidae</taxon>
        <taxon>Agaricales</taxon>
        <taxon>Marasmiineae</taxon>
        <taxon>Marasmiaceae</taxon>
        <taxon>Tetrapyrgos</taxon>
    </lineage>
</organism>
<keyword evidence="5 8" id="KW-1133">Transmembrane helix</keyword>
<feature type="domain" description="Sodium/calcium exchanger membrane region" evidence="9">
    <location>
        <begin position="48"/>
        <end position="185"/>
    </location>
</feature>
<keyword evidence="7 8" id="KW-0472">Membrane</keyword>
<comment type="caution">
    <text evidence="10">The sequence shown here is derived from an EMBL/GenBank/DDBJ whole genome shotgun (WGS) entry which is preliminary data.</text>
</comment>
<dbReference type="InterPro" id="IPR004837">
    <property type="entry name" value="NaCa_Exmemb"/>
</dbReference>
<dbReference type="AlphaFoldDB" id="A0A8H5GLR7"/>
<evidence type="ECO:0000256" key="7">
    <source>
        <dbReference type="ARBA" id="ARBA00023136"/>
    </source>
</evidence>
<keyword evidence="11" id="KW-1185">Reference proteome</keyword>
<protein>
    <recommendedName>
        <fullName evidence="9">Sodium/calcium exchanger membrane region domain-containing protein</fullName>
    </recommendedName>
</protein>
<evidence type="ECO:0000256" key="5">
    <source>
        <dbReference type="ARBA" id="ARBA00022989"/>
    </source>
</evidence>
<feature type="domain" description="Sodium/calcium exchanger membrane region" evidence="9">
    <location>
        <begin position="372"/>
        <end position="510"/>
    </location>
</feature>
<dbReference type="Proteomes" id="UP000559256">
    <property type="component" value="Unassembled WGS sequence"/>
</dbReference>
<dbReference type="GO" id="GO:0000329">
    <property type="term" value="C:fungal-type vacuole membrane"/>
    <property type="evidence" value="ECO:0007669"/>
    <property type="project" value="TreeGrafter"/>
</dbReference>
<feature type="transmembrane region" description="Helical" evidence="8">
    <location>
        <begin position="165"/>
        <end position="183"/>
    </location>
</feature>
<feature type="transmembrane region" description="Helical" evidence="8">
    <location>
        <begin position="403"/>
        <end position="421"/>
    </location>
</feature>
<reference evidence="10 11" key="1">
    <citation type="journal article" date="2020" name="ISME J.">
        <title>Uncovering the hidden diversity of litter-decomposition mechanisms in mushroom-forming fungi.</title>
        <authorList>
            <person name="Floudas D."/>
            <person name="Bentzer J."/>
            <person name="Ahren D."/>
            <person name="Johansson T."/>
            <person name="Persson P."/>
            <person name="Tunlid A."/>
        </authorList>
    </citation>
    <scope>NUCLEOTIDE SEQUENCE [LARGE SCALE GENOMIC DNA]</scope>
    <source>
        <strain evidence="10 11">CBS 291.85</strain>
    </source>
</reference>
<gene>
    <name evidence="10" type="ORF">D9758_003736</name>
</gene>
<keyword evidence="6" id="KW-0406">Ion transport</keyword>
<dbReference type="OrthoDB" id="1699231at2759"/>
<comment type="subcellular location">
    <subcellularLocation>
        <location evidence="1">Endomembrane system</location>
        <topology evidence="1">Multi-pass membrane protein</topology>
    </subcellularLocation>
</comment>
<dbReference type="PANTHER" id="PTHR31503:SF20">
    <property type="entry name" value="CA(2+)_H(+) EXCHANGER, PUTATIVE (EUROFUNG)-RELATED"/>
    <property type="match status" value="1"/>
</dbReference>
<dbReference type="InterPro" id="IPR044880">
    <property type="entry name" value="NCX_ion-bd_dom_sf"/>
</dbReference>
<evidence type="ECO:0000256" key="1">
    <source>
        <dbReference type="ARBA" id="ARBA00004127"/>
    </source>
</evidence>
<feature type="transmembrane region" description="Helical" evidence="8">
    <location>
        <begin position="60"/>
        <end position="78"/>
    </location>
</feature>
<dbReference type="GO" id="GO:0015369">
    <property type="term" value="F:calcium:proton antiporter activity"/>
    <property type="evidence" value="ECO:0007669"/>
    <property type="project" value="TreeGrafter"/>
</dbReference>
<dbReference type="GO" id="GO:0012505">
    <property type="term" value="C:endomembrane system"/>
    <property type="evidence" value="ECO:0007669"/>
    <property type="project" value="UniProtKB-SubCell"/>
</dbReference>
<keyword evidence="4 8" id="KW-0812">Transmembrane</keyword>
<feature type="transmembrane region" description="Helical" evidence="8">
    <location>
        <begin position="365"/>
        <end position="383"/>
    </location>
</feature>
<evidence type="ECO:0000256" key="8">
    <source>
        <dbReference type="SAM" id="Phobius"/>
    </source>
</evidence>
<feature type="transmembrane region" description="Helical" evidence="8">
    <location>
        <begin position="90"/>
        <end position="113"/>
    </location>
</feature>
<feature type="transmembrane region" description="Helical" evidence="8">
    <location>
        <begin position="492"/>
        <end position="512"/>
    </location>
</feature>
<dbReference type="PANTHER" id="PTHR31503">
    <property type="entry name" value="VACUOLAR CALCIUM ION TRANSPORTER"/>
    <property type="match status" value="1"/>
</dbReference>
<evidence type="ECO:0000313" key="11">
    <source>
        <dbReference type="Proteomes" id="UP000559256"/>
    </source>
</evidence>
<dbReference type="GO" id="GO:0006874">
    <property type="term" value="P:intracellular calcium ion homeostasis"/>
    <property type="evidence" value="ECO:0007669"/>
    <property type="project" value="TreeGrafter"/>
</dbReference>
<name>A0A8H5GLR7_9AGAR</name>
<evidence type="ECO:0000259" key="9">
    <source>
        <dbReference type="Pfam" id="PF01699"/>
    </source>
</evidence>
<evidence type="ECO:0000256" key="4">
    <source>
        <dbReference type="ARBA" id="ARBA00022692"/>
    </source>
</evidence>
<proteinExistence type="inferred from homology"/>
<feature type="transmembrane region" description="Helical" evidence="8">
    <location>
        <begin position="125"/>
        <end position="145"/>
    </location>
</feature>
<evidence type="ECO:0000313" key="10">
    <source>
        <dbReference type="EMBL" id="KAF5367369.1"/>
    </source>
</evidence>
<dbReference type="InterPro" id="IPR004713">
    <property type="entry name" value="CaH_exchang"/>
</dbReference>